<dbReference type="Pfam" id="PF00583">
    <property type="entry name" value="Acetyltransf_1"/>
    <property type="match status" value="1"/>
</dbReference>
<dbReference type="EMBL" id="AEUZ02000001">
    <property type="protein sequence ID" value="EHJ57072.1"/>
    <property type="molecule type" value="Genomic_DNA"/>
</dbReference>
<dbReference type="eggNOG" id="COG0456">
    <property type="taxonomic scope" value="Bacteria"/>
</dbReference>
<gene>
    <name evidence="4" type="ORF">STRUR_2053</name>
</gene>
<accession>G5KEB5</accession>
<comment type="caution">
    <text evidence="4">The sequence shown here is derived from an EMBL/GenBank/DDBJ whole genome shotgun (WGS) entry which is preliminary data.</text>
</comment>
<dbReference type="STRING" id="764291.STRUR_2053"/>
<evidence type="ECO:0000313" key="5">
    <source>
        <dbReference type="Proteomes" id="UP000005388"/>
    </source>
</evidence>
<dbReference type="SUPFAM" id="SSF55729">
    <property type="entry name" value="Acyl-CoA N-acyltransferases (Nat)"/>
    <property type="match status" value="1"/>
</dbReference>
<evidence type="ECO:0000259" key="3">
    <source>
        <dbReference type="PROSITE" id="PS51186"/>
    </source>
</evidence>
<sequence>MQIRTIQEKDFDQVLEIENSVWTPYNSPVYDRVLTKDDLRKRIGDRAHILVADDNGIIAGCLPYNPMYPFPQGQHVCTFGLAIHPDFQGKGIGRQLIEGLFETAKQNHFSQIAMHVTGGNKTAISLYQKMGFQLECQLTNHLCINGIYHDALIFNKSI</sequence>
<evidence type="ECO:0000256" key="2">
    <source>
        <dbReference type="ARBA" id="ARBA00023315"/>
    </source>
</evidence>
<evidence type="ECO:0000256" key="1">
    <source>
        <dbReference type="ARBA" id="ARBA00022679"/>
    </source>
</evidence>
<organism evidence="4 5">
    <name type="scientific">Streptococcus urinalis 2285-97</name>
    <dbReference type="NCBI Taxonomy" id="764291"/>
    <lineage>
        <taxon>Bacteria</taxon>
        <taxon>Bacillati</taxon>
        <taxon>Bacillota</taxon>
        <taxon>Bacilli</taxon>
        <taxon>Lactobacillales</taxon>
        <taxon>Streptococcaceae</taxon>
        <taxon>Streptococcus</taxon>
    </lineage>
</organism>
<dbReference type="PROSITE" id="PS51186">
    <property type="entry name" value="GNAT"/>
    <property type="match status" value="1"/>
</dbReference>
<dbReference type="CDD" id="cd04301">
    <property type="entry name" value="NAT_SF"/>
    <property type="match status" value="1"/>
</dbReference>
<dbReference type="PANTHER" id="PTHR43072">
    <property type="entry name" value="N-ACETYLTRANSFERASE"/>
    <property type="match status" value="1"/>
</dbReference>
<reference evidence="4 5" key="1">
    <citation type="journal article" date="2014" name="Int. J. Syst. Evol. Microbiol.">
        <title>Phylogenomics and the dynamic genome evolution of the genus Streptococcus.</title>
        <authorList>
            <consortium name="The Broad Institute Genome Sequencing Platform"/>
            <person name="Richards V.P."/>
            <person name="Palmer S.R."/>
            <person name="Pavinski Bitar P.D."/>
            <person name="Qin X."/>
            <person name="Weinstock G.M."/>
            <person name="Highlander S.K."/>
            <person name="Town C.D."/>
            <person name="Burne R.A."/>
            <person name="Stanhope M.J."/>
        </authorList>
    </citation>
    <scope>NUCLEOTIDE SEQUENCE [LARGE SCALE GENOMIC DNA]</scope>
    <source>
        <strain evidence="4 5">2285-97</strain>
    </source>
</reference>
<dbReference type="GO" id="GO:0016747">
    <property type="term" value="F:acyltransferase activity, transferring groups other than amino-acyl groups"/>
    <property type="evidence" value="ECO:0007669"/>
    <property type="project" value="InterPro"/>
</dbReference>
<keyword evidence="1" id="KW-0808">Transferase</keyword>
<protein>
    <submittedName>
        <fullName evidence="4">FR47-like protein</fullName>
    </submittedName>
</protein>
<keyword evidence="2" id="KW-0012">Acyltransferase</keyword>
<dbReference type="AlphaFoldDB" id="G5KEB5"/>
<dbReference type="Proteomes" id="UP000005388">
    <property type="component" value="Unassembled WGS sequence"/>
</dbReference>
<keyword evidence="5" id="KW-1185">Reference proteome</keyword>
<feature type="domain" description="N-acetyltransferase" evidence="3">
    <location>
        <begin position="1"/>
        <end position="158"/>
    </location>
</feature>
<dbReference type="PANTHER" id="PTHR43072:SF23">
    <property type="entry name" value="UPF0039 PROTEIN C11D3.02C"/>
    <property type="match status" value="1"/>
</dbReference>
<dbReference type="PIRSF" id="PIRSF037663">
    <property type="entry name" value="Acetyltransf_GNAT_prd"/>
    <property type="match status" value="1"/>
</dbReference>
<dbReference type="Gene3D" id="3.40.630.30">
    <property type="match status" value="1"/>
</dbReference>
<dbReference type="InterPro" id="IPR016181">
    <property type="entry name" value="Acyl_CoA_acyltransferase"/>
</dbReference>
<dbReference type="InterPro" id="IPR000182">
    <property type="entry name" value="GNAT_dom"/>
</dbReference>
<dbReference type="RefSeq" id="WP_006739803.1">
    <property type="nucleotide sequence ID" value="NZ_AEUZ02000001.1"/>
</dbReference>
<dbReference type="InterPro" id="IPR017255">
    <property type="entry name" value="AcTrfase_GNAT_prd"/>
</dbReference>
<proteinExistence type="predicted"/>
<evidence type="ECO:0000313" key="4">
    <source>
        <dbReference type="EMBL" id="EHJ57072.1"/>
    </source>
</evidence>
<name>G5KEB5_9STRE</name>